<evidence type="ECO:0000256" key="1">
    <source>
        <dbReference type="ARBA" id="ARBA00007114"/>
    </source>
</evidence>
<accession>A0A166BWU6</accession>
<feature type="compositionally biased region" description="Acidic residues" evidence="2">
    <location>
        <begin position="73"/>
        <end position="82"/>
    </location>
</feature>
<dbReference type="GO" id="GO:0006364">
    <property type="term" value="P:rRNA processing"/>
    <property type="evidence" value="ECO:0007669"/>
    <property type="project" value="TreeGrafter"/>
</dbReference>
<feature type="region of interest" description="Disordered" evidence="2">
    <location>
        <begin position="1"/>
        <end position="111"/>
    </location>
</feature>
<feature type="compositionally biased region" description="Basic and acidic residues" evidence="2">
    <location>
        <begin position="59"/>
        <end position="72"/>
    </location>
</feature>
<reference evidence="3 4" key="1">
    <citation type="journal article" date="2016" name="Mol. Biol. Evol.">
        <title>Comparative Genomics of Early-Diverging Mushroom-Forming Fungi Provides Insights into the Origins of Lignocellulose Decay Capabilities.</title>
        <authorList>
            <person name="Nagy L.G."/>
            <person name="Riley R."/>
            <person name="Tritt A."/>
            <person name="Adam C."/>
            <person name="Daum C."/>
            <person name="Floudas D."/>
            <person name="Sun H."/>
            <person name="Yadav J.S."/>
            <person name="Pangilinan J."/>
            <person name="Larsson K.H."/>
            <person name="Matsuura K."/>
            <person name="Barry K."/>
            <person name="Labutti K."/>
            <person name="Kuo R."/>
            <person name="Ohm R.A."/>
            <person name="Bhattacharya S.S."/>
            <person name="Shirouzu T."/>
            <person name="Yoshinaga Y."/>
            <person name="Martin F.M."/>
            <person name="Grigoriev I.V."/>
            <person name="Hibbett D.S."/>
        </authorList>
    </citation>
    <scope>NUCLEOTIDE SEQUENCE [LARGE SCALE GENOMIC DNA]</scope>
    <source>
        <strain evidence="3 4">CBS 109695</strain>
    </source>
</reference>
<dbReference type="InterPro" id="IPR007955">
    <property type="entry name" value="Bystin"/>
</dbReference>
<feature type="compositionally biased region" description="Acidic residues" evidence="2">
    <location>
        <begin position="97"/>
        <end position="111"/>
    </location>
</feature>
<dbReference type="OrthoDB" id="2192561at2759"/>
<dbReference type="GO" id="GO:0030515">
    <property type="term" value="F:snoRNA binding"/>
    <property type="evidence" value="ECO:0007669"/>
    <property type="project" value="TreeGrafter"/>
</dbReference>
<gene>
    <name evidence="3" type="ORF">FIBSPDRAFT_753983</name>
</gene>
<dbReference type="STRING" id="436010.A0A166BWU6"/>
<dbReference type="GO" id="GO:0030688">
    <property type="term" value="C:preribosome, small subunit precursor"/>
    <property type="evidence" value="ECO:0007669"/>
    <property type="project" value="TreeGrafter"/>
</dbReference>
<evidence type="ECO:0000256" key="2">
    <source>
        <dbReference type="SAM" id="MobiDB-lite"/>
    </source>
</evidence>
<dbReference type="GO" id="GO:0005737">
    <property type="term" value="C:cytoplasm"/>
    <property type="evidence" value="ECO:0007669"/>
    <property type="project" value="TreeGrafter"/>
</dbReference>
<comment type="similarity">
    <text evidence="1">Belongs to the bystin family.</text>
</comment>
<dbReference type="AlphaFoldDB" id="A0A166BWU6"/>
<dbReference type="PANTHER" id="PTHR12821">
    <property type="entry name" value="BYSTIN"/>
    <property type="match status" value="1"/>
</dbReference>
<organism evidence="3 4">
    <name type="scientific">Athelia psychrophila</name>
    <dbReference type="NCBI Taxonomy" id="1759441"/>
    <lineage>
        <taxon>Eukaryota</taxon>
        <taxon>Fungi</taxon>
        <taxon>Dikarya</taxon>
        <taxon>Basidiomycota</taxon>
        <taxon>Agaricomycotina</taxon>
        <taxon>Agaricomycetes</taxon>
        <taxon>Agaricomycetidae</taxon>
        <taxon>Atheliales</taxon>
        <taxon>Atheliaceae</taxon>
        <taxon>Athelia</taxon>
    </lineage>
</organism>
<sequence>MPRTQKPSGKTRHDPLHIQLDEDEVQAKYGRLSQPGKRKKSRKSLTEDDENAEVILDPKTSRRIFELARDQQDEFEMPDDEQEPKSNTFSAPRAPMENEDDEDEDQDQEYDDAEDIEEVMEIDADDMDTLDALLPKNAGERKTLADIIFAKLESGETTGGAAVIKQAQQNGEHPDPAAGLDPRVVEAYSKVGTLLSKYKSGPLPKMFKVIPSLPAWARILSLTRPESWTPHGCRAATRIFISNMKPPQAQLFLEVVLLDAIREDIQVNKKLDVQYYECLKRALYKPGAFFKAIIFPMLDSGCTLKEAAIIASVLAKNKVPVVHSSAALMRIVNMEYSGPNSLFIRVLIDKKHQLPYKVVDALVFHFIRLSNTYKARGRGESDKLPVLWHQSLLSFCQRYAADLTPDQKDALLDVVRATPHPEIGPEVRRELVNSVARGEPRPDQDVDML</sequence>
<evidence type="ECO:0000313" key="4">
    <source>
        <dbReference type="Proteomes" id="UP000076532"/>
    </source>
</evidence>
<dbReference type="Pfam" id="PF05291">
    <property type="entry name" value="Bystin"/>
    <property type="match status" value="1"/>
</dbReference>
<feature type="compositionally biased region" description="Basic and acidic residues" evidence="2">
    <location>
        <begin position="11"/>
        <end position="20"/>
    </location>
</feature>
<evidence type="ECO:0000313" key="3">
    <source>
        <dbReference type="EMBL" id="KZP13055.1"/>
    </source>
</evidence>
<dbReference type="GO" id="GO:0005730">
    <property type="term" value="C:nucleolus"/>
    <property type="evidence" value="ECO:0007669"/>
    <property type="project" value="TreeGrafter"/>
</dbReference>
<dbReference type="EMBL" id="KV417638">
    <property type="protein sequence ID" value="KZP13055.1"/>
    <property type="molecule type" value="Genomic_DNA"/>
</dbReference>
<protein>
    <submittedName>
        <fullName evidence="3">Bystin-domain-containing protein</fullName>
    </submittedName>
</protein>
<dbReference type="Proteomes" id="UP000076532">
    <property type="component" value="Unassembled WGS sequence"/>
</dbReference>
<keyword evidence="4" id="KW-1185">Reference proteome</keyword>
<name>A0A166BWU6_9AGAM</name>
<proteinExistence type="inferred from homology"/>
<dbReference type="PANTHER" id="PTHR12821:SF0">
    <property type="entry name" value="BYSTIN"/>
    <property type="match status" value="1"/>
</dbReference>